<dbReference type="PANTHER" id="PTHR40465">
    <property type="entry name" value="CHROMOSOME 1, WHOLE GENOME SHOTGUN SEQUENCE"/>
    <property type="match status" value="1"/>
</dbReference>
<dbReference type="RefSeq" id="XP_007310372.1">
    <property type="nucleotide sequence ID" value="XM_007310310.1"/>
</dbReference>
<feature type="non-terminal residue" evidence="2">
    <location>
        <position position="172"/>
    </location>
</feature>
<organism evidence="2 3">
    <name type="scientific">Stereum hirsutum (strain FP-91666)</name>
    <name type="common">White-rot fungus</name>
    <dbReference type="NCBI Taxonomy" id="721885"/>
    <lineage>
        <taxon>Eukaryota</taxon>
        <taxon>Fungi</taxon>
        <taxon>Dikarya</taxon>
        <taxon>Basidiomycota</taxon>
        <taxon>Agaricomycotina</taxon>
        <taxon>Agaricomycetes</taxon>
        <taxon>Russulales</taxon>
        <taxon>Stereaceae</taxon>
        <taxon>Stereum</taxon>
    </lineage>
</organism>
<proteinExistence type="predicted"/>
<dbReference type="AlphaFoldDB" id="R7S1H7"/>
<dbReference type="PANTHER" id="PTHR40465:SF1">
    <property type="entry name" value="DUF6534 DOMAIN-CONTAINING PROTEIN"/>
    <property type="match status" value="1"/>
</dbReference>
<feature type="transmembrane region" description="Helical" evidence="1">
    <location>
        <begin position="141"/>
        <end position="170"/>
    </location>
</feature>
<feature type="transmembrane region" description="Helical" evidence="1">
    <location>
        <begin position="74"/>
        <end position="94"/>
    </location>
</feature>
<feature type="transmembrane region" description="Helical" evidence="1">
    <location>
        <begin position="106"/>
        <end position="129"/>
    </location>
</feature>
<sequence length="172" mass="19892">GAMEIGTMLSSVLLGVTTVQLYMYYTKNYQDPLWLRAFQSRLLEITLTLLNWEYLYHLTVTNYGKPPDLDRTPWTINIHTLFVGLSGSLVQMYFTYRLRALSRTLILPVIAWTGSALHLIGSIFTVAFLSRMSIDRLESQAYRWSIICTLMFDLFVDILNTVGLSMWLYAQK</sequence>
<keyword evidence="1" id="KW-0812">Transmembrane</keyword>
<evidence type="ECO:0000313" key="2">
    <source>
        <dbReference type="EMBL" id="EIM80432.1"/>
    </source>
</evidence>
<evidence type="ECO:0000313" key="3">
    <source>
        <dbReference type="Proteomes" id="UP000053927"/>
    </source>
</evidence>
<feature type="transmembrane region" description="Helical" evidence="1">
    <location>
        <begin position="7"/>
        <end position="25"/>
    </location>
</feature>
<accession>R7S1H7</accession>
<protein>
    <submittedName>
        <fullName evidence="2">Uncharacterized protein</fullName>
    </submittedName>
</protein>
<dbReference type="GeneID" id="18804281"/>
<dbReference type="OrthoDB" id="3231781at2759"/>
<gene>
    <name evidence="2" type="ORF">STEHIDRAFT_20767</name>
</gene>
<name>R7S1H7_STEHR</name>
<dbReference type="EMBL" id="JH687398">
    <property type="protein sequence ID" value="EIM80432.1"/>
    <property type="molecule type" value="Genomic_DNA"/>
</dbReference>
<keyword evidence="3" id="KW-1185">Reference proteome</keyword>
<evidence type="ECO:0000256" key="1">
    <source>
        <dbReference type="SAM" id="Phobius"/>
    </source>
</evidence>
<dbReference type="Proteomes" id="UP000053927">
    <property type="component" value="Unassembled WGS sequence"/>
</dbReference>
<reference evidence="3" key="1">
    <citation type="journal article" date="2012" name="Science">
        <title>The Paleozoic origin of enzymatic lignin decomposition reconstructed from 31 fungal genomes.</title>
        <authorList>
            <person name="Floudas D."/>
            <person name="Binder M."/>
            <person name="Riley R."/>
            <person name="Barry K."/>
            <person name="Blanchette R.A."/>
            <person name="Henrissat B."/>
            <person name="Martinez A.T."/>
            <person name="Otillar R."/>
            <person name="Spatafora J.W."/>
            <person name="Yadav J.S."/>
            <person name="Aerts A."/>
            <person name="Benoit I."/>
            <person name="Boyd A."/>
            <person name="Carlson A."/>
            <person name="Copeland A."/>
            <person name="Coutinho P.M."/>
            <person name="de Vries R.P."/>
            <person name="Ferreira P."/>
            <person name="Findley K."/>
            <person name="Foster B."/>
            <person name="Gaskell J."/>
            <person name="Glotzer D."/>
            <person name="Gorecki P."/>
            <person name="Heitman J."/>
            <person name="Hesse C."/>
            <person name="Hori C."/>
            <person name="Igarashi K."/>
            <person name="Jurgens J.A."/>
            <person name="Kallen N."/>
            <person name="Kersten P."/>
            <person name="Kohler A."/>
            <person name="Kuees U."/>
            <person name="Kumar T.K.A."/>
            <person name="Kuo A."/>
            <person name="LaButti K."/>
            <person name="Larrondo L.F."/>
            <person name="Lindquist E."/>
            <person name="Ling A."/>
            <person name="Lombard V."/>
            <person name="Lucas S."/>
            <person name="Lundell T."/>
            <person name="Martin R."/>
            <person name="McLaughlin D.J."/>
            <person name="Morgenstern I."/>
            <person name="Morin E."/>
            <person name="Murat C."/>
            <person name="Nagy L.G."/>
            <person name="Nolan M."/>
            <person name="Ohm R.A."/>
            <person name="Patyshakuliyeva A."/>
            <person name="Rokas A."/>
            <person name="Ruiz-Duenas F.J."/>
            <person name="Sabat G."/>
            <person name="Salamov A."/>
            <person name="Samejima M."/>
            <person name="Schmutz J."/>
            <person name="Slot J.C."/>
            <person name="St John F."/>
            <person name="Stenlid J."/>
            <person name="Sun H."/>
            <person name="Sun S."/>
            <person name="Syed K."/>
            <person name="Tsang A."/>
            <person name="Wiebenga A."/>
            <person name="Young D."/>
            <person name="Pisabarro A."/>
            <person name="Eastwood D.C."/>
            <person name="Martin F."/>
            <person name="Cullen D."/>
            <person name="Grigoriev I.V."/>
            <person name="Hibbett D.S."/>
        </authorList>
    </citation>
    <scope>NUCLEOTIDE SEQUENCE [LARGE SCALE GENOMIC DNA]</scope>
    <source>
        <strain evidence="3">FP-91666</strain>
    </source>
</reference>
<keyword evidence="1" id="KW-0472">Membrane</keyword>
<dbReference type="KEGG" id="shs:STEHIDRAFT_20767"/>
<keyword evidence="1" id="KW-1133">Transmembrane helix</keyword>
<feature type="non-terminal residue" evidence="2">
    <location>
        <position position="1"/>
    </location>
</feature>